<proteinExistence type="inferred from homology"/>
<evidence type="ECO:0000256" key="1">
    <source>
        <dbReference type="ARBA" id="ARBA00006252"/>
    </source>
</evidence>
<dbReference type="SUPFAM" id="SSF52218">
    <property type="entry name" value="Flavoproteins"/>
    <property type="match status" value="1"/>
</dbReference>
<keyword evidence="5" id="KW-1185">Reference proteome</keyword>
<reference evidence="4 5" key="1">
    <citation type="journal article" date="2019" name="Int. J. Syst. Evol. Microbiol.">
        <title>The Global Catalogue of Microorganisms (GCM) 10K type strain sequencing project: providing services to taxonomists for standard genome sequencing and annotation.</title>
        <authorList>
            <consortium name="The Broad Institute Genomics Platform"/>
            <consortium name="The Broad Institute Genome Sequencing Center for Infectious Disease"/>
            <person name="Wu L."/>
            <person name="Ma J."/>
        </authorList>
    </citation>
    <scope>NUCLEOTIDE SEQUENCE [LARGE SCALE GENOMIC DNA]</scope>
    <source>
        <strain evidence="4 5">JCM 6833</strain>
    </source>
</reference>
<evidence type="ECO:0000313" key="5">
    <source>
        <dbReference type="Proteomes" id="UP001501509"/>
    </source>
</evidence>
<sequence>MKNALLVVAHPRRDSLTAQVAERSRAQLAANGFTVDLLDLHGENFDPRMTLEDEPDWTDRDKAYSAEVRDHMRRIDAADLIVVVFPVWWYGLPAILKGWIDRVWNYGFAYGRSKARLDGKRMLWLGLAGESRESYAEHGLDELLAKQLRVGISNYCGIKDAEVRFVYGTIPEEPASATPLADADTALGDYL</sequence>
<dbReference type="PANTHER" id="PTHR10204:SF34">
    <property type="entry name" value="NAD(P)H DEHYDROGENASE [QUINONE] 1 ISOFORM 1"/>
    <property type="match status" value="1"/>
</dbReference>
<dbReference type="InterPro" id="IPR029039">
    <property type="entry name" value="Flavoprotein-like_sf"/>
</dbReference>
<dbReference type="Pfam" id="PF02525">
    <property type="entry name" value="Flavodoxin_2"/>
    <property type="match status" value="1"/>
</dbReference>
<dbReference type="Proteomes" id="UP001501509">
    <property type="component" value="Unassembled WGS sequence"/>
</dbReference>
<comment type="similarity">
    <text evidence="1">Belongs to the NAD(P)H dehydrogenase (quinone) family.</text>
</comment>
<comment type="caution">
    <text evidence="4">The sequence shown here is derived from an EMBL/GenBank/DDBJ whole genome shotgun (WGS) entry which is preliminary data.</text>
</comment>
<dbReference type="RefSeq" id="WP_344546391.1">
    <property type="nucleotide sequence ID" value="NZ_BAAATD010000010.1"/>
</dbReference>
<organism evidence="4 5">
    <name type="scientific">Actinomadura fulvescens</name>
    <dbReference type="NCBI Taxonomy" id="46160"/>
    <lineage>
        <taxon>Bacteria</taxon>
        <taxon>Bacillati</taxon>
        <taxon>Actinomycetota</taxon>
        <taxon>Actinomycetes</taxon>
        <taxon>Streptosporangiales</taxon>
        <taxon>Thermomonosporaceae</taxon>
        <taxon>Actinomadura</taxon>
    </lineage>
</organism>
<dbReference type="EMBL" id="BAAATD010000010">
    <property type="protein sequence ID" value="GAA2620919.1"/>
    <property type="molecule type" value="Genomic_DNA"/>
</dbReference>
<dbReference type="Gene3D" id="3.40.50.360">
    <property type="match status" value="1"/>
</dbReference>
<name>A0ABN3QAA4_9ACTN</name>
<gene>
    <name evidence="4" type="ORF">GCM10010411_66010</name>
</gene>
<protein>
    <recommendedName>
        <fullName evidence="3">Flavodoxin-like fold domain-containing protein</fullName>
    </recommendedName>
</protein>
<evidence type="ECO:0000256" key="2">
    <source>
        <dbReference type="ARBA" id="ARBA00023002"/>
    </source>
</evidence>
<evidence type="ECO:0000259" key="3">
    <source>
        <dbReference type="Pfam" id="PF02525"/>
    </source>
</evidence>
<feature type="domain" description="Flavodoxin-like fold" evidence="3">
    <location>
        <begin position="2"/>
        <end position="175"/>
    </location>
</feature>
<evidence type="ECO:0000313" key="4">
    <source>
        <dbReference type="EMBL" id="GAA2620919.1"/>
    </source>
</evidence>
<dbReference type="InterPro" id="IPR051545">
    <property type="entry name" value="NAD(P)H_dehydrogenase_qn"/>
</dbReference>
<accession>A0ABN3QAA4</accession>
<dbReference type="InterPro" id="IPR003680">
    <property type="entry name" value="Flavodoxin_fold"/>
</dbReference>
<dbReference type="NCBIfam" id="NF007280">
    <property type="entry name" value="PRK09739.1"/>
    <property type="match status" value="1"/>
</dbReference>
<keyword evidence="2" id="KW-0560">Oxidoreductase</keyword>
<dbReference type="PANTHER" id="PTHR10204">
    <property type="entry name" value="NAD P H OXIDOREDUCTASE-RELATED"/>
    <property type="match status" value="1"/>
</dbReference>